<comment type="caution">
    <text evidence="1">The sequence shown here is derived from an EMBL/GenBank/DDBJ whole genome shotgun (WGS) entry which is preliminary data.</text>
</comment>
<feature type="non-terminal residue" evidence="1">
    <location>
        <position position="1"/>
    </location>
</feature>
<reference evidence="1" key="1">
    <citation type="submission" date="2018-05" db="EMBL/GenBank/DDBJ databases">
        <title>Draft genome of Mucuna pruriens seed.</title>
        <authorList>
            <person name="Nnadi N.E."/>
            <person name="Vos R."/>
            <person name="Hasami M.H."/>
            <person name="Devisetty U.K."/>
            <person name="Aguiy J.C."/>
        </authorList>
    </citation>
    <scope>NUCLEOTIDE SEQUENCE [LARGE SCALE GENOMIC DNA]</scope>
    <source>
        <strain evidence="1">JCA_2017</strain>
    </source>
</reference>
<dbReference type="AlphaFoldDB" id="A0A371HSL5"/>
<evidence type="ECO:0008006" key="3">
    <source>
        <dbReference type="Google" id="ProtNLM"/>
    </source>
</evidence>
<proteinExistence type="predicted"/>
<evidence type="ECO:0000313" key="1">
    <source>
        <dbReference type="EMBL" id="RDY05769.1"/>
    </source>
</evidence>
<keyword evidence="2" id="KW-1185">Reference proteome</keyword>
<sequence length="103" mass="11974">MDPLKYIFEKPALIGRIARWQMALSEYDIIYTKQKAVKGRALAEQLAHHPLDEYHPSRCRTRSGFGRVETLVRWSFEPTREQHRCGTGIPGRPVLPFLNKARL</sequence>
<dbReference type="OrthoDB" id="1730907at2759"/>
<evidence type="ECO:0000313" key="2">
    <source>
        <dbReference type="Proteomes" id="UP000257109"/>
    </source>
</evidence>
<dbReference type="EMBL" id="QJKJ01001817">
    <property type="protein sequence ID" value="RDY05769.1"/>
    <property type="molecule type" value="Genomic_DNA"/>
</dbReference>
<protein>
    <recommendedName>
        <fullName evidence="3">Reverse transcriptase RNase H-like domain-containing protein</fullName>
    </recommendedName>
</protein>
<dbReference type="Proteomes" id="UP000257109">
    <property type="component" value="Unassembled WGS sequence"/>
</dbReference>
<accession>A0A371HSL5</accession>
<name>A0A371HSL5_MUCPR</name>
<organism evidence="1 2">
    <name type="scientific">Mucuna pruriens</name>
    <name type="common">Velvet bean</name>
    <name type="synonym">Dolichos pruriens</name>
    <dbReference type="NCBI Taxonomy" id="157652"/>
    <lineage>
        <taxon>Eukaryota</taxon>
        <taxon>Viridiplantae</taxon>
        <taxon>Streptophyta</taxon>
        <taxon>Embryophyta</taxon>
        <taxon>Tracheophyta</taxon>
        <taxon>Spermatophyta</taxon>
        <taxon>Magnoliopsida</taxon>
        <taxon>eudicotyledons</taxon>
        <taxon>Gunneridae</taxon>
        <taxon>Pentapetalae</taxon>
        <taxon>rosids</taxon>
        <taxon>fabids</taxon>
        <taxon>Fabales</taxon>
        <taxon>Fabaceae</taxon>
        <taxon>Papilionoideae</taxon>
        <taxon>50 kb inversion clade</taxon>
        <taxon>NPAAA clade</taxon>
        <taxon>indigoferoid/millettioid clade</taxon>
        <taxon>Phaseoleae</taxon>
        <taxon>Mucuna</taxon>
    </lineage>
</organism>
<gene>
    <name evidence="1" type="ORF">CR513_10353</name>
</gene>
<dbReference type="PANTHER" id="PTHR48475:SF1">
    <property type="entry name" value="RNASE H TYPE-1 DOMAIN-CONTAINING PROTEIN"/>
    <property type="match status" value="1"/>
</dbReference>
<dbReference type="PANTHER" id="PTHR48475">
    <property type="entry name" value="RIBONUCLEASE H"/>
    <property type="match status" value="1"/>
</dbReference>